<dbReference type="NCBIfam" id="TIGR01726">
    <property type="entry name" value="HEQRo_perm_3TM"/>
    <property type="match status" value="1"/>
</dbReference>
<dbReference type="InterPro" id="IPR035906">
    <property type="entry name" value="MetI-like_sf"/>
</dbReference>
<proteinExistence type="inferred from homology"/>
<keyword evidence="9 10" id="KW-0472">Membrane</keyword>
<dbReference type="PROSITE" id="PS50928">
    <property type="entry name" value="ABC_TM1"/>
    <property type="match status" value="1"/>
</dbReference>
<dbReference type="Pfam" id="PF00528">
    <property type="entry name" value="BPD_transp_1"/>
    <property type="match status" value="1"/>
</dbReference>
<organism evidence="12 13">
    <name type="scientific">Sodalis ligni</name>
    <dbReference type="NCBI Taxonomy" id="2697027"/>
    <lineage>
        <taxon>Bacteria</taxon>
        <taxon>Pseudomonadati</taxon>
        <taxon>Pseudomonadota</taxon>
        <taxon>Gammaproteobacteria</taxon>
        <taxon>Enterobacterales</taxon>
        <taxon>Bruguierivoracaceae</taxon>
        <taxon>Sodalis</taxon>
    </lineage>
</organism>
<keyword evidence="8 10" id="KW-1133">Transmembrane helix</keyword>
<evidence type="ECO:0000313" key="12">
    <source>
        <dbReference type="EMBL" id="TCL06059.1"/>
    </source>
</evidence>
<evidence type="ECO:0000256" key="5">
    <source>
        <dbReference type="ARBA" id="ARBA00022519"/>
    </source>
</evidence>
<dbReference type="Gene3D" id="1.10.3720.10">
    <property type="entry name" value="MetI-like"/>
    <property type="match status" value="1"/>
</dbReference>
<dbReference type="RefSeq" id="WP_132925152.1">
    <property type="nucleotide sequence ID" value="NZ_CP075169.1"/>
</dbReference>
<gene>
    <name evidence="12" type="ORF">EZJ58_4284</name>
</gene>
<dbReference type="GO" id="GO:0006865">
    <property type="term" value="P:amino acid transport"/>
    <property type="evidence" value="ECO:0007669"/>
    <property type="project" value="UniProtKB-KW"/>
</dbReference>
<dbReference type="EMBL" id="SJOI01000001">
    <property type="protein sequence ID" value="TCL06059.1"/>
    <property type="molecule type" value="Genomic_DNA"/>
</dbReference>
<name>A0A4R1NGG3_9GAMM</name>
<comment type="subcellular location">
    <subcellularLocation>
        <location evidence="1">Cell inner membrane</location>
        <topology evidence="1">Multi-pass membrane protein</topology>
    </subcellularLocation>
    <subcellularLocation>
        <location evidence="10">Cell membrane</location>
        <topology evidence="10">Multi-pass membrane protein</topology>
    </subcellularLocation>
</comment>
<feature type="transmembrane region" description="Helical" evidence="10">
    <location>
        <begin position="98"/>
        <end position="115"/>
    </location>
</feature>
<evidence type="ECO:0000256" key="6">
    <source>
        <dbReference type="ARBA" id="ARBA00022692"/>
    </source>
</evidence>
<keyword evidence="6 10" id="KW-0812">Transmembrane</keyword>
<keyword evidence="4" id="KW-1003">Cell membrane</keyword>
<reference evidence="12 13" key="1">
    <citation type="submission" date="2019-02" db="EMBL/GenBank/DDBJ databases">
        <title>Investigation of anaerobic lignin degradation for improved lignocellulosic biofuels.</title>
        <authorList>
            <person name="Deangelis K."/>
        </authorList>
    </citation>
    <scope>NUCLEOTIDE SEQUENCE [LARGE SCALE GENOMIC DNA]</scope>
    <source>
        <strain evidence="12 13">159R</strain>
    </source>
</reference>
<comment type="caution">
    <text evidence="12">The sequence shown here is derived from an EMBL/GenBank/DDBJ whole genome shotgun (WGS) entry which is preliminary data.</text>
</comment>
<keyword evidence="3 10" id="KW-0813">Transport</keyword>
<evidence type="ECO:0000256" key="7">
    <source>
        <dbReference type="ARBA" id="ARBA00022970"/>
    </source>
</evidence>
<evidence type="ECO:0000256" key="2">
    <source>
        <dbReference type="ARBA" id="ARBA00010072"/>
    </source>
</evidence>
<evidence type="ECO:0000256" key="10">
    <source>
        <dbReference type="RuleBase" id="RU363032"/>
    </source>
</evidence>
<keyword evidence="5" id="KW-0997">Cell inner membrane</keyword>
<dbReference type="GO" id="GO:0043190">
    <property type="term" value="C:ATP-binding cassette (ABC) transporter complex"/>
    <property type="evidence" value="ECO:0007669"/>
    <property type="project" value="InterPro"/>
</dbReference>
<dbReference type="Proteomes" id="UP000294555">
    <property type="component" value="Unassembled WGS sequence"/>
</dbReference>
<comment type="similarity">
    <text evidence="2">Belongs to the binding-protein-dependent transport system permease family. HisMQ subfamily.</text>
</comment>
<sequence>MLEMLGFSSDGWSGMMLLAALTTLGLTFAALLVGSVFGAWVAGAKLSRRRLWRFFGDGYSVIFRGIPELLIIYLFYFGGSGFLTVIGRFFGADGYIEVPAFLIGALAIGMISGAYQGEVYRGAVMAVSPGELEAAYAMGMTKACVLRRILLPQVLRYSLPGLANVWQMSLKDSALVSVTGIVELMRASQVAAGSTRQYFTFYIIGGLCYLVLTGLSNPLISSAEKRLGRSGKTPFASR</sequence>
<dbReference type="GO" id="GO:0022857">
    <property type="term" value="F:transmembrane transporter activity"/>
    <property type="evidence" value="ECO:0007669"/>
    <property type="project" value="InterPro"/>
</dbReference>
<dbReference type="CDD" id="cd06261">
    <property type="entry name" value="TM_PBP2"/>
    <property type="match status" value="1"/>
</dbReference>
<evidence type="ECO:0000256" key="4">
    <source>
        <dbReference type="ARBA" id="ARBA00022475"/>
    </source>
</evidence>
<evidence type="ECO:0000313" key="13">
    <source>
        <dbReference type="Proteomes" id="UP000294555"/>
    </source>
</evidence>
<dbReference type="SUPFAM" id="SSF161098">
    <property type="entry name" value="MetI-like"/>
    <property type="match status" value="1"/>
</dbReference>
<protein>
    <submittedName>
        <fullName evidence="12">Amino acid ABC transporter membrane protein 1 (PAAT family)</fullName>
    </submittedName>
</protein>
<dbReference type="AlphaFoldDB" id="A0A4R1NGG3"/>
<accession>A0A4R1NGG3</accession>
<dbReference type="PANTHER" id="PTHR30133:SF2">
    <property type="entry name" value="ARGININE ABC TRANSPORTER PERMEASE PROTEIN ARTQ"/>
    <property type="match status" value="1"/>
</dbReference>
<keyword evidence="13" id="KW-1185">Reference proteome</keyword>
<evidence type="ECO:0000256" key="9">
    <source>
        <dbReference type="ARBA" id="ARBA00023136"/>
    </source>
</evidence>
<feature type="transmembrane region" description="Helical" evidence="10">
    <location>
        <begin position="199"/>
        <end position="220"/>
    </location>
</feature>
<keyword evidence="7" id="KW-0029">Amino-acid transport</keyword>
<dbReference type="OrthoDB" id="7026155at2"/>
<dbReference type="InterPro" id="IPR010065">
    <property type="entry name" value="AA_ABC_transptr_permease_3TM"/>
</dbReference>
<evidence type="ECO:0000256" key="3">
    <source>
        <dbReference type="ARBA" id="ARBA00022448"/>
    </source>
</evidence>
<dbReference type="PANTHER" id="PTHR30133">
    <property type="entry name" value="CATIONIC AMINO ACID TRANSPORTER, MEMBRANE COMPONENT"/>
    <property type="match status" value="1"/>
</dbReference>
<evidence type="ECO:0000256" key="1">
    <source>
        <dbReference type="ARBA" id="ARBA00004429"/>
    </source>
</evidence>
<feature type="domain" description="ABC transmembrane type-1" evidence="11">
    <location>
        <begin position="20"/>
        <end position="220"/>
    </location>
</feature>
<dbReference type="InterPro" id="IPR000515">
    <property type="entry name" value="MetI-like"/>
</dbReference>
<feature type="transmembrane region" description="Helical" evidence="10">
    <location>
        <begin position="62"/>
        <end position="86"/>
    </location>
</feature>
<evidence type="ECO:0000259" key="11">
    <source>
        <dbReference type="PROSITE" id="PS50928"/>
    </source>
</evidence>
<dbReference type="InterPro" id="IPR051613">
    <property type="entry name" value="ABC_transp_permease_HisMQ"/>
</dbReference>
<evidence type="ECO:0000256" key="8">
    <source>
        <dbReference type="ARBA" id="ARBA00022989"/>
    </source>
</evidence>